<accession>A0A2Z6R895</accession>
<reference evidence="1 2" key="1">
    <citation type="submission" date="2017-11" db="EMBL/GenBank/DDBJ databases">
        <title>The genome of Rhizophagus clarus HR1 reveals common genetic basis of auxotrophy among arbuscular mycorrhizal fungi.</title>
        <authorList>
            <person name="Kobayashi Y."/>
        </authorList>
    </citation>
    <scope>NUCLEOTIDE SEQUENCE [LARGE SCALE GENOMIC DNA]</scope>
    <source>
        <strain evidence="1 2">HR1</strain>
    </source>
</reference>
<dbReference type="AlphaFoldDB" id="A0A2Z6R895"/>
<protein>
    <submittedName>
        <fullName evidence="1">Uncharacterized protein</fullName>
    </submittedName>
</protein>
<gene>
    <name evidence="1" type="ORF">RclHR1_03220008</name>
</gene>
<evidence type="ECO:0000313" key="1">
    <source>
        <dbReference type="EMBL" id="GBB98415.1"/>
    </source>
</evidence>
<dbReference type="Proteomes" id="UP000247702">
    <property type="component" value="Unassembled WGS sequence"/>
</dbReference>
<keyword evidence="2" id="KW-1185">Reference proteome</keyword>
<dbReference type="EMBL" id="BEXD01002469">
    <property type="protein sequence ID" value="GBB98415.1"/>
    <property type="molecule type" value="Genomic_DNA"/>
</dbReference>
<evidence type="ECO:0000313" key="2">
    <source>
        <dbReference type="Proteomes" id="UP000247702"/>
    </source>
</evidence>
<sequence length="303" mass="35163">MSYIAELKRLTLLESGITRDEVSKLLFYAIKYDKDDDIKEFLERDITDNAKIKYLRTLLASGMFDFILHNVNNAALILCFFSLYCSRVNIARKTFALIFTSRASGVGKTRIGFEIEKFIIKDERIQKGMDQLKTTFKHIFINIKEIMGLLGEEQKRDSDTNCYPRNREDFVKAENILTMLIAIYFFAKVWTSEGIEKCKESIPKILDYGEVIKLIRKEMKLDEDALLILILQIDDFQISPYWTITLLHVISTIVKYKNTLVIAVCTGTEPSQIENLGRPIHCITQYNIMDIHLPPMNFQESLE</sequence>
<name>A0A2Z6R895_9GLOM</name>
<proteinExistence type="predicted"/>
<organism evidence="1 2">
    <name type="scientific">Rhizophagus clarus</name>
    <dbReference type="NCBI Taxonomy" id="94130"/>
    <lineage>
        <taxon>Eukaryota</taxon>
        <taxon>Fungi</taxon>
        <taxon>Fungi incertae sedis</taxon>
        <taxon>Mucoromycota</taxon>
        <taxon>Glomeromycotina</taxon>
        <taxon>Glomeromycetes</taxon>
        <taxon>Glomerales</taxon>
        <taxon>Glomeraceae</taxon>
        <taxon>Rhizophagus</taxon>
    </lineage>
</organism>
<comment type="caution">
    <text evidence="1">The sequence shown here is derived from an EMBL/GenBank/DDBJ whole genome shotgun (WGS) entry which is preliminary data.</text>
</comment>